<dbReference type="SUPFAM" id="SSF48239">
    <property type="entry name" value="Terpenoid cyclases/Protein prenyltransferases"/>
    <property type="match status" value="1"/>
</dbReference>
<dbReference type="Pfam" id="PF07703">
    <property type="entry name" value="A2M_BRD"/>
    <property type="match status" value="1"/>
</dbReference>
<keyword evidence="3" id="KW-1015">Disulfide bond</keyword>
<dbReference type="PANTHER" id="PTHR11412">
    <property type="entry name" value="MACROGLOBULIN / COMPLEMENT"/>
    <property type="match status" value="1"/>
</dbReference>
<dbReference type="InterPro" id="IPR050473">
    <property type="entry name" value="A2M/Complement_sys"/>
</dbReference>
<feature type="domain" description="Alpha-2-macroglobulin" evidence="5">
    <location>
        <begin position="485"/>
        <end position="575"/>
    </location>
</feature>
<dbReference type="InterPro" id="IPR009048">
    <property type="entry name" value="A-macroglobulin_rcpt-bd"/>
</dbReference>
<dbReference type="InterPro" id="IPR041555">
    <property type="entry name" value="MG3"/>
</dbReference>
<dbReference type="SMART" id="SM01359">
    <property type="entry name" value="A2M_N_2"/>
    <property type="match status" value="1"/>
</dbReference>
<evidence type="ECO:0000259" key="4">
    <source>
        <dbReference type="SMART" id="SM01359"/>
    </source>
</evidence>
<reference evidence="7" key="1">
    <citation type="submission" date="2012-08" db="EMBL/GenBank/DDBJ databases">
        <title>Transcriptome of adult Musca domestica launches a platform for comparative house fly gene expression and characterization of differential gene expression among resistant and susceptible house flies.</title>
        <authorList>
            <person name="Liu N."/>
            <person name="Zhang L."/>
            <person name="Li M."/>
            <person name="Reid W."/>
        </authorList>
    </citation>
    <scope>NUCLEOTIDE SEQUENCE</scope>
    <source>
        <strain evidence="7">ALHF</strain>
        <tissue evidence="7">Whole body</tissue>
    </source>
</reference>
<protein>
    <submittedName>
        <fullName evidence="7">A-macroglobulin complement component</fullName>
    </submittedName>
</protein>
<dbReference type="Pfam" id="PF17791">
    <property type="entry name" value="MG3"/>
    <property type="match status" value="1"/>
</dbReference>
<dbReference type="VEuPathDB" id="VectorBase:MDOA012857"/>
<dbReference type="Gene3D" id="2.60.40.1940">
    <property type="match status" value="1"/>
</dbReference>
<name>T1PIS8_MUSDO</name>
<evidence type="ECO:0000259" key="5">
    <source>
        <dbReference type="SMART" id="SM01360"/>
    </source>
</evidence>
<dbReference type="SMART" id="SM01360">
    <property type="entry name" value="A2M"/>
    <property type="match status" value="1"/>
</dbReference>
<dbReference type="GO" id="GO:0005615">
    <property type="term" value="C:extracellular space"/>
    <property type="evidence" value="ECO:0007669"/>
    <property type="project" value="InterPro"/>
</dbReference>
<evidence type="ECO:0000256" key="3">
    <source>
        <dbReference type="ARBA" id="ARBA00023157"/>
    </source>
</evidence>
<organism evidence="7">
    <name type="scientific">Musca domestica</name>
    <name type="common">House fly</name>
    <dbReference type="NCBI Taxonomy" id="7370"/>
    <lineage>
        <taxon>Eukaryota</taxon>
        <taxon>Metazoa</taxon>
        <taxon>Ecdysozoa</taxon>
        <taxon>Arthropoda</taxon>
        <taxon>Hexapoda</taxon>
        <taxon>Insecta</taxon>
        <taxon>Pterygota</taxon>
        <taxon>Neoptera</taxon>
        <taxon>Endopterygota</taxon>
        <taxon>Diptera</taxon>
        <taxon>Brachycera</taxon>
        <taxon>Muscomorpha</taxon>
        <taxon>Muscoidea</taxon>
        <taxon>Muscidae</taxon>
        <taxon>Musca</taxon>
    </lineage>
</organism>
<feature type="domain" description="Alpha-2-macroglobulin bait region" evidence="4">
    <location>
        <begin position="277"/>
        <end position="410"/>
    </location>
</feature>
<dbReference type="InterPro" id="IPR047565">
    <property type="entry name" value="Alpha-macroglob_thiol-ester_cl"/>
</dbReference>
<dbReference type="InterPro" id="IPR019742">
    <property type="entry name" value="MacrogloblnA2_CS"/>
</dbReference>
<dbReference type="Gene3D" id="2.60.40.690">
    <property type="entry name" value="Alpha-macroglobulin, receptor-binding domain"/>
    <property type="match status" value="1"/>
</dbReference>
<dbReference type="InterPro" id="IPR008930">
    <property type="entry name" value="Terpenoid_cyclase/PrenylTrfase"/>
</dbReference>
<dbReference type="Gene3D" id="2.60.40.1930">
    <property type="match status" value="2"/>
</dbReference>
<evidence type="ECO:0000259" key="6">
    <source>
        <dbReference type="SMART" id="SM01361"/>
    </source>
</evidence>
<evidence type="ECO:0000313" key="7">
    <source>
        <dbReference type="EMBL" id="AFP62462.1"/>
    </source>
</evidence>
<dbReference type="VEuPathDB" id="VectorBase:MDOA004427"/>
<dbReference type="Pfam" id="PF07678">
    <property type="entry name" value="TED_complement"/>
    <property type="match status" value="1"/>
</dbReference>
<evidence type="ECO:0000256" key="1">
    <source>
        <dbReference type="ARBA" id="ARBA00022729"/>
    </source>
</evidence>
<dbReference type="Gene3D" id="1.50.10.20">
    <property type="match status" value="1"/>
</dbReference>
<dbReference type="InterPro" id="IPR001599">
    <property type="entry name" value="Macroglobln_a2"/>
</dbReference>
<dbReference type="Pfam" id="PF07677">
    <property type="entry name" value="A2M_recep"/>
    <property type="match status" value="1"/>
</dbReference>
<dbReference type="Gene3D" id="2.60.40.10">
    <property type="entry name" value="Immunoglobulins"/>
    <property type="match status" value="2"/>
</dbReference>
<keyword evidence="1" id="KW-0732">Signal</keyword>
<proteinExistence type="evidence at transcript level"/>
<dbReference type="EMBL" id="KA647833">
    <property type="protein sequence ID" value="AFP62462.1"/>
    <property type="molecule type" value="mRNA"/>
</dbReference>
<dbReference type="AlphaFoldDB" id="T1PIS8"/>
<dbReference type="PROSITE" id="PS00477">
    <property type="entry name" value="ALPHA_2_MACROGLOBULIN"/>
    <property type="match status" value="1"/>
</dbReference>
<keyword evidence="2" id="KW-0882">Thioester bond</keyword>
<sequence>MMRIVEPIRVQILDPLGNRVKQFKDIQLNRGIFTGKFQLSQQPLAGTWSILVHISGKYNQDKKYKFQVERYVLPKFSVHLEAPKDFVESERFLPITVYGKYTYGRYVKGMVKIVGTIHDTTIAEGIVIDEDSKAELKIDLEKLTLTRYDLNFALKAFLEEKYTNITAEAKRVVNIRKTRYKMNILDRDIEFRNGKPYRIGVHVEHWNNSIVRDTRNPVVMEFKGVNYTSFLTENGVARFTLQNDAGEDDIFQFWYKDTGKTYPSVDMVPSQPMSCVLQTDTDNFKDFSKPLEINVTSNDPMPFLMYTLTGHGNIVRQEMLQLPDQVKSHTIKIRPSIEMIPNSQLLVFYIDKGLFKYCEMTIRLPKTFENKLSLVGPTRIKPGQNITLNLKAQPNSRVSITAVDKSVLLLNSKNILQKDIIMNDLLDDKSYTSPVIRGSTSALSSPDVQTGLVILTNAKHEKYSFLEIEKSSLDQMYYRVDFPETWLYKDLEITQPNTPLSVKVPDTVTTWELRAFSVNDETGFGMLEENLEIEAFQPFFISVNLPYAVKRGETVKVPVTIFNYLREQLQSNVSMIGRSKDLEFGNEGNIEASEQRETKRSLMLDIPANNARSGIFTIRPQRVGLIDIEITATSGVVSDRVLHKLKVEPEGVVHNRKQEVLVSLSQIKSNQTTFQAEIPADIVPDSEYLQLTVSGDVMGSTLENLDNLVQKPKGCGEQNMIYLAPNILIMDHLMSLEERMMATNASSGLMEKAKKFLDVGYQQQLAYRHSTGGFSVFGPDSSTESNWLTAYTTRFFIKGQQYSAIENVYIEDALKYLSQQQLDDGSFPHRGFLFEPAHQNRFGFAAFVLLTFLESPKFARKYRNTIQKGMTFLNENFKDVQDVYSLAIMANVFQKAGNSSNASEILQKLKSLSQQRNGLMWWTNNIKSEESANDVELTSYILMAMLETSPTRDCVPIFNWLIQQRHGTGGFGSTHDTVVGLQALIKYDSLMGKSGDSVETQLKIHYVAKTAQGSVAKEGIFGIETGNEIILQKQELPSNVRTVDVEVMGQGRAFLQFNYQYYTSNLTTPATTIVPPPLHPSTTQRPIQPEESNAIPQTLARVVHEYFNITASGNITSKVTMSLDVCFSYKPRTEEEKQSNMVILQIHLPSGYIANNARTMKLKDSVEIISKIDIQQSGTLLEIYFEKLEADEEQCLILNADKSQDVGELKPSLIEIYDYYNDRRRTRIFYELNG</sequence>
<accession>T1PIS8</accession>
<feature type="domain" description="Alpha-macroglobulin receptor-binding" evidence="6">
    <location>
        <begin position="1139"/>
        <end position="1230"/>
    </location>
</feature>
<dbReference type="GO" id="GO:0004866">
    <property type="term" value="F:endopeptidase inhibitor activity"/>
    <property type="evidence" value="ECO:0007669"/>
    <property type="project" value="InterPro"/>
</dbReference>
<dbReference type="Gene3D" id="2.60.120.1540">
    <property type="match status" value="1"/>
</dbReference>
<dbReference type="InterPro" id="IPR036595">
    <property type="entry name" value="A-macroglobulin_rcpt-bd_sf"/>
</dbReference>
<dbReference type="InterPro" id="IPR011625">
    <property type="entry name" value="A2M_N_BRD"/>
</dbReference>
<dbReference type="InterPro" id="IPR013783">
    <property type="entry name" value="Ig-like_fold"/>
</dbReference>
<dbReference type="SMART" id="SM01419">
    <property type="entry name" value="Thiol-ester_cl"/>
    <property type="match status" value="1"/>
</dbReference>
<dbReference type="Pfam" id="PF00207">
    <property type="entry name" value="A2M"/>
    <property type="match status" value="1"/>
</dbReference>
<dbReference type="Gene3D" id="2.20.130.20">
    <property type="match status" value="1"/>
</dbReference>
<dbReference type="SUPFAM" id="SSF49410">
    <property type="entry name" value="Alpha-macroglobulin receptor domain"/>
    <property type="match status" value="1"/>
</dbReference>
<dbReference type="VEuPathDB" id="VectorBase:MDOMA2_014752"/>
<dbReference type="SMART" id="SM01361">
    <property type="entry name" value="A2M_recep"/>
    <property type="match status" value="1"/>
</dbReference>
<evidence type="ECO:0000256" key="2">
    <source>
        <dbReference type="ARBA" id="ARBA00022966"/>
    </source>
</evidence>
<dbReference type="InterPro" id="IPR011626">
    <property type="entry name" value="Alpha-macroglobulin_TED"/>
</dbReference>
<dbReference type="Gene3D" id="6.20.50.160">
    <property type="match status" value="1"/>
</dbReference>
<dbReference type="PANTHER" id="PTHR11412:SF136">
    <property type="entry name" value="CD109 ANTIGEN"/>
    <property type="match status" value="1"/>
</dbReference>